<evidence type="ECO:0000313" key="2">
    <source>
        <dbReference type="Proteomes" id="UP000790377"/>
    </source>
</evidence>
<gene>
    <name evidence="1" type="ORF">BJ138DRAFT_328349</name>
</gene>
<reference evidence="1" key="1">
    <citation type="journal article" date="2021" name="New Phytol.">
        <title>Evolutionary innovations through gain and loss of genes in the ectomycorrhizal Boletales.</title>
        <authorList>
            <person name="Wu G."/>
            <person name="Miyauchi S."/>
            <person name="Morin E."/>
            <person name="Kuo A."/>
            <person name="Drula E."/>
            <person name="Varga T."/>
            <person name="Kohler A."/>
            <person name="Feng B."/>
            <person name="Cao Y."/>
            <person name="Lipzen A."/>
            <person name="Daum C."/>
            <person name="Hundley H."/>
            <person name="Pangilinan J."/>
            <person name="Johnson J."/>
            <person name="Barry K."/>
            <person name="LaButti K."/>
            <person name="Ng V."/>
            <person name="Ahrendt S."/>
            <person name="Min B."/>
            <person name="Choi I.G."/>
            <person name="Park H."/>
            <person name="Plett J.M."/>
            <person name="Magnuson J."/>
            <person name="Spatafora J.W."/>
            <person name="Nagy L.G."/>
            <person name="Henrissat B."/>
            <person name="Grigoriev I.V."/>
            <person name="Yang Z.L."/>
            <person name="Xu J."/>
            <person name="Martin F.M."/>
        </authorList>
    </citation>
    <scope>NUCLEOTIDE SEQUENCE</scope>
    <source>
        <strain evidence="1">ATCC 28755</strain>
    </source>
</reference>
<comment type="caution">
    <text evidence="1">The sequence shown here is derived from an EMBL/GenBank/DDBJ whole genome shotgun (WGS) entry which is preliminary data.</text>
</comment>
<dbReference type="EMBL" id="MU267806">
    <property type="protein sequence ID" value="KAH7908657.1"/>
    <property type="molecule type" value="Genomic_DNA"/>
</dbReference>
<organism evidence="1 2">
    <name type="scientific">Hygrophoropsis aurantiaca</name>
    <dbReference type="NCBI Taxonomy" id="72124"/>
    <lineage>
        <taxon>Eukaryota</taxon>
        <taxon>Fungi</taxon>
        <taxon>Dikarya</taxon>
        <taxon>Basidiomycota</taxon>
        <taxon>Agaricomycotina</taxon>
        <taxon>Agaricomycetes</taxon>
        <taxon>Agaricomycetidae</taxon>
        <taxon>Boletales</taxon>
        <taxon>Coniophorineae</taxon>
        <taxon>Hygrophoropsidaceae</taxon>
        <taxon>Hygrophoropsis</taxon>
    </lineage>
</organism>
<evidence type="ECO:0000313" key="1">
    <source>
        <dbReference type="EMBL" id="KAH7908657.1"/>
    </source>
</evidence>
<proteinExistence type="predicted"/>
<sequence length="602" mass="68041">MILMLSRWQSREAVIWRQLSHPNLLPFYGVYRSSGTVPRVCLVSPWMQNGNIIQYLEKAPTATRRPLITDVAEGLHYLHTFEPPVIHGDLKGANIFITPSLRACVADFGLTSLESDSQGSLASTSTTSGIGSLLWTAPELLNYRTGERQRQTLTTDMYSFGCVCYEIYTGSPKFASLSVTRIILAVTEGRPVPRPPHPELDETTWDIIQQCWSLVPNSRPTTLEVIQMLSTDTISTTRKEPISEWNEDMMWQLHSKFEGNSSDTIASSGRYSRNLTESLRSYSQQSQDSASVMTQTTSSNSLRDFTTNSHWENRSGMITSHDMIIAVMGPTGTGKSTFIDEATRGQGPVIGHSLDSCTRYVQTFTCAHPRQHGRNVVFVDTPGFDDSQRTDYEILEEIAKWLETTYKQRITLSGLLYFHAISDSRMRGAPLRNLAMFKELCGENALQNVILTTTMWDEVPTAVGVRHEEQLRDEFWEPMISAGCRMARFSRSWESAWDIIDKLDISTRQPIQLQIQMVDNGWKLHQTSAYAALARIWEDMIAKFRDLLRKKDGDPAVLRPLLRSAEGQKKALDRHSVSQASFASSVTLVMSKSHRFRTNKKT</sequence>
<protein>
    <submittedName>
        <fullName evidence="1">Kinase-like domain-containing protein</fullName>
    </submittedName>
</protein>
<name>A0ACB8A7G1_9AGAM</name>
<dbReference type="Proteomes" id="UP000790377">
    <property type="component" value="Unassembled WGS sequence"/>
</dbReference>
<keyword evidence="2" id="KW-1185">Reference proteome</keyword>
<accession>A0ACB8A7G1</accession>